<dbReference type="OrthoDB" id="3637419at2759"/>
<dbReference type="RefSeq" id="XP_023623594.1">
    <property type="nucleotide sequence ID" value="XM_023767826.1"/>
</dbReference>
<organism evidence="1 2">
    <name type="scientific">Ramularia collo-cygni</name>
    <dbReference type="NCBI Taxonomy" id="112498"/>
    <lineage>
        <taxon>Eukaryota</taxon>
        <taxon>Fungi</taxon>
        <taxon>Dikarya</taxon>
        <taxon>Ascomycota</taxon>
        <taxon>Pezizomycotina</taxon>
        <taxon>Dothideomycetes</taxon>
        <taxon>Dothideomycetidae</taxon>
        <taxon>Mycosphaerellales</taxon>
        <taxon>Mycosphaerellaceae</taxon>
        <taxon>Ramularia</taxon>
    </lineage>
</organism>
<gene>
    <name evidence="1" type="ORF">RCC_02536</name>
</gene>
<sequence length="487" mass="54801">MANNLPTELVERILSFAATTNTRTALAVCLTNRLGRRAGHPILYHTLELPGDDGDNNAGLLPIRMRSFALLCRTILGSPSLAIHVRDISAYVHDIDGLELPEAPISLSILDRLFRNVTSMGPAGIECTGNWLSSQYQIAFAAERDRDAQASVQMSDTIEPTFAPEVYLALLTLACRRIRKIHVSGPTTLLLRPFMQLGTLLQMKLPGRHRNSDGFSSVREIHFRKPAGKMETNWKLQYVGQALRWPSVEDIRIDALHGGMLRINALYGGTTTPFFGPEFQSTLTTLHIMDAMTPMEDLSILLPACSRLKSFTMSWSNAYDAYRQRQWRYLATLLQEHCPLLEKLDLDLPRAENLQIISVGAFPGPGVFRQTGGTKVNNLGIGSLHRLRHLRKLRVPSIVLFGVFEDVEERDHDWTLPELLPSSLEELDVLCEGKEFTDHDLSLLDSVGMDSLRSVTIRNCFRNQWISRDRSGRLTFQPGMKLRNAFR</sequence>
<dbReference type="InterPro" id="IPR032675">
    <property type="entry name" value="LRR_dom_sf"/>
</dbReference>
<dbReference type="GeneID" id="35597751"/>
<accession>A0A2D3UNT4</accession>
<proteinExistence type="predicted"/>
<name>A0A2D3UNT4_9PEZI</name>
<evidence type="ECO:0008006" key="3">
    <source>
        <dbReference type="Google" id="ProtNLM"/>
    </source>
</evidence>
<evidence type="ECO:0000313" key="2">
    <source>
        <dbReference type="Proteomes" id="UP000225277"/>
    </source>
</evidence>
<dbReference type="EMBL" id="FJUY01000003">
    <property type="protein sequence ID" value="CZT16701.1"/>
    <property type="molecule type" value="Genomic_DNA"/>
</dbReference>
<protein>
    <recommendedName>
        <fullName evidence="3">F-box domain-containing protein</fullName>
    </recommendedName>
</protein>
<reference evidence="1 2" key="1">
    <citation type="submission" date="2016-03" db="EMBL/GenBank/DDBJ databases">
        <authorList>
            <person name="Ploux O."/>
        </authorList>
    </citation>
    <scope>NUCLEOTIDE SEQUENCE [LARGE SCALE GENOMIC DNA]</scope>
    <source>
        <strain evidence="1 2">URUG2</strain>
    </source>
</reference>
<dbReference type="Proteomes" id="UP000225277">
    <property type="component" value="Unassembled WGS sequence"/>
</dbReference>
<dbReference type="AlphaFoldDB" id="A0A2D3UNT4"/>
<dbReference type="Gene3D" id="3.80.10.10">
    <property type="entry name" value="Ribonuclease Inhibitor"/>
    <property type="match status" value="1"/>
</dbReference>
<evidence type="ECO:0000313" key="1">
    <source>
        <dbReference type="EMBL" id="CZT16701.1"/>
    </source>
</evidence>
<keyword evidence="2" id="KW-1185">Reference proteome</keyword>